<organism evidence="1 2">
    <name type="scientific">Paenibacillus campinasensis</name>
    <dbReference type="NCBI Taxonomy" id="66347"/>
    <lineage>
        <taxon>Bacteria</taxon>
        <taxon>Bacillati</taxon>
        <taxon>Bacillota</taxon>
        <taxon>Bacilli</taxon>
        <taxon>Bacillales</taxon>
        <taxon>Paenibacillaceae</taxon>
        <taxon>Paenibacillus</taxon>
    </lineage>
</organism>
<proteinExistence type="predicted"/>
<reference evidence="1 2" key="1">
    <citation type="submission" date="2019-11" db="EMBL/GenBank/DDBJ databases">
        <title>Draft genome sequences of five Paenibacillus species of dairy origin.</title>
        <authorList>
            <person name="Olajide A.M."/>
            <person name="Chen S."/>
            <person name="Lapointe G."/>
        </authorList>
    </citation>
    <scope>NUCLEOTIDE SEQUENCE [LARGE SCALE GENOMIC DNA]</scope>
    <source>
        <strain evidence="1 2">3CS1</strain>
    </source>
</reference>
<accession>A0ABW9T7D9</accession>
<sequence length="162" mass="18461">MANPVIQFNHMRVGKKGGGKNWTKKEVEAREEAAKKFQRKKKLKLRIPDWLDDSARKIWRKTVKDMEEFGVLDKVDEDVLGIYCDAVSKVQEANRLIDEHGMTEVNKAGVHVPNAYVQMSQRYANIALSYSNKLGLNAESRARLAKRQADGEQDDPNATLFD</sequence>
<keyword evidence="2" id="KW-1185">Reference proteome</keyword>
<protein>
    <submittedName>
        <fullName evidence="1">Phage terminase small subunit P27 family</fullName>
    </submittedName>
</protein>
<dbReference type="InterPro" id="IPR006448">
    <property type="entry name" value="Phage_term_ssu_P27"/>
</dbReference>
<dbReference type="NCBIfam" id="TIGR01558">
    <property type="entry name" value="sm_term_P27"/>
    <property type="match status" value="1"/>
</dbReference>
<name>A0ABW9T7D9_9BACL</name>
<dbReference type="EMBL" id="WOAA01000031">
    <property type="protein sequence ID" value="MUG68653.1"/>
    <property type="molecule type" value="Genomic_DNA"/>
</dbReference>
<evidence type="ECO:0000313" key="2">
    <source>
        <dbReference type="Proteomes" id="UP000435177"/>
    </source>
</evidence>
<dbReference type="Pfam" id="PF05119">
    <property type="entry name" value="Terminase_4"/>
    <property type="match status" value="1"/>
</dbReference>
<gene>
    <name evidence="1" type="ORF">GNP94_22030</name>
</gene>
<dbReference type="RefSeq" id="WP_155619019.1">
    <property type="nucleotide sequence ID" value="NZ_WOAA01000031.1"/>
</dbReference>
<evidence type="ECO:0000313" key="1">
    <source>
        <dbReference type="EMBL" id="MUG68653.1"/>
    </source>
</evidence>
<dbReference type="Proteomes" id="UP000435177">
    <property type="component" value="Unassembled WGS sequence"/>
</dbReference>
<comment type="caution">
    <text evidence="1">The sequence shown here is derived from an EMBL/GenBank/DDBJ whole genome shotgun (WGS) entry which is preliminary data.</text>
</comment>